<dbReference type="HOGENOM" id="CLU_3092924_0_0_1"/>
<dbReference type="Proteomes" id="UP000016929">
    <property type="component" value="Unassembled WGS sequence"/>
</dbReference>
<dbReference type="AlphaFoldDB" id="N1RQI8"/>
<accession>N1RQI8</accession>
<keyword evidence="2" id="KW-1185">Reference proteome</keyword>
<reference evidence="2" key="2">
    <citation type="journal article" date="2014" name="PLoS ONE">
        <title>Genome and Transcriptome Analysis of the Fungal Pathogen Fusarium oxysporum f. sp. cubense Causing Banana Vascular Wilt Disease.</title>
        <authorList>
            <person name="Guo L."/>
            <person name="Han L."/>
            <person name="Yang L."/>
            <person name="Zeng H."/>
            <person name="Fan D."/>
            <person name="Zhu Y."/>
            <person name="Feng Y."/>
            <person name="Wang G."/>
            <person name="Peng C."/>
            <person name="Jiang X."/>
            <person name="Zhou D."/>
            <person name="Ni P."/>
            <person name="Liang C."/>
            <person name="Liu L."/>
            <person name="Wang J."/>
            <person name="Mao C."/>
            <person name="Fang X."/>
            <person name="Peng M."/>
            <person name="Huang J."/>
        </authorList>
    </citation>
    <scope>NUCLEOTIDE SEQUENCE [LARGE SCALE GENOMIC DNA]</scope>
    <source>
        <strain evidence="2">race 4</strain>
    </source>
</reference>
<proteinExistence type="predicted"/>
<dbReference type="EMBL" id="KB726570">
    <property type="protein sequence ID" value="EMT67841.1"/>
    <property type="molecule type" value="Genomic_DNA"/>
</dbReference>
<organism evidence="1 2">
    <name type="scientific">Fusarium oxysporum f. sp. cubense (strain race 4)</name>
    <name type="common">Panama disease fungus</name>
    <dbReference type="NCBI Taxonomy" id="2502994"/>
    <lineage>
        <taxon>Eukaryota</taxon>
        <taxon>Fungi</taxon>
        <taxon>Dikarya</taxon>
        <taxon>Ascomycota</taxon>
        <taxon>Pezizomycotina</taxon>
        <taxon>Sordariomycetes</taxon>
        <taxon>Hypocreomycetidae</taxon>
        <taxon>Hypocreales</taxon>
        <taxon>Nectriaceae</taxon>
        <taxon>Fusarium</taxon>
        <taxon>Fusarium oxysporum species complex</taxon>
    </lineage>
</organism>
<evidence type="ECO:0000313" key="1">
    <source>
        <dbReference type="EMBL" id="EMT67841.1"/>
    </source>
</evidence>
<protein>
    <submittedName>
        <fullName evidence="1">Uncharacterized protein</fullName>
    </submittedName>
</protein>
<evidence type="ECO:0000313" key="2">
    <source>
        <dbReference type="Proteomes" id="UP000016929"/>
    </source>
</evidence>
<gene>
    <name evidence="1" type="ORF">FOC4_g10005955</name>
</gene>
<feature type="non-terminal residue" evidence="1">
    <location>
        <position position="1"/>
    </location>
</feature>
<sequence>FILDLDSRGIPTRLRSVEEMADQLLADRNASLYYIFQSGTRPILTCALITLL</sequence>
<name>N1RQI8_FUSC4</name>
<reference evidence="2" key="1">
    <citation type="submission" date="2012-09" db="EMBL/GenBank/DDBJ databases">
        <title>Genome sequencing and comparative transcriptomics of race 1 and race 4 of banana pathogen: Fusarium oxysporum f. sp. cubense.</title>
        <authorList>
            <person name="Fang X."/>
            <person name="Huang J."/>
        </authorList>
    </citation>
    <scope>NUCLEOTIDE SEQUENCE [LARGE SCALE GENOMIC DNA]</scope>
    <source>
        <strain evidence="2">race 4</strain>
    </source>
</reference>